<keyword evidence="7" id="KW-1185">Reference proteome</keyword>
<dbReference type="SUPFAM" id="SSF53850">
    <property type="entry name" value="Periplasmic binding protein-like II"/>
    <property type="match status" value="1"/>
</dbReference>
<dbReference type="InterPro" id="IPR050389">
    <property type="entry name" value="LysR-type_TF"/>
</dbReference>
<dbReference type="PANTHER" id="PTHR30118:SF15">
    <property type="entry name" value="TRANSCRIPTIONAL REGULATORY PROTEIN"/>
    <property type="match status" value="1"/>
</dbReference>
<dbReference type="GO" id="GO:0003677">
    <property type="term" value="F:DNA binding"/>
    <property type="evidence" value="ECO:0007669"/>
    <property type="project" value="UniProtKB-KW"/>
</dbReference>
<dbReference type="GO" id="GO:0003700">
    <property type="term" value="F:DNA-binding transcription factor activity"/>
    <property type="evidence" value="ECO:0007669"/>
    <property type="project" value="InterPro"/>
</dbReference>
<dbReference type="PANTHER" id="PTHR30118">
    <property type="entry name" value="HTH-TYPE TRANSCRIPTIONAL REGULATOR LEUO-RELATED"/>
    <property type="match status" value="1"/>
</dbReference>
<dbReference type="SUPFAM" id="SSF46785">
    <property type="entry name" value="Winged helix' DNA-binding domain"/>
    <property type="match status" value="1"/>
</dbReference>
<gene>
    <name evidence="6" type="primary">syrM1</name>
    <name evidence="6" type="ORF">RUM8411_01465</name>
</gene>
<dbReference type="InterPro" id="IPR036388">
    <property type="entry name" value="WH-like_DNA-bd_sf"/>
</dbReference>
<evidence type="ECO:0000256" key="3">
    <source>
        <dbReference type="ARBA" id="ARBA00023125"/>
    </source>
</evidence>
<accession>A0A1X6YWP7</accession>
<comment type="similarity">
    <text evidence="1">Belongs to the LysR transcriptional regulatory family.</text>
</comment>
<evidence type="ECO:0000256" key="4">
    <source>
        <dbReference type="ARBA" id="ARBA00023163"/>
    </source>
</evidence>
<evidence type="ECO:0000256" key="2">
    <source>
        <dbReference type="ARBA" id="ARBA00023015"/>
    </source>
</evidence>
<dbReference type="InterPro" id="IPR005119">
    <property type="entry name" value="LysR_subst-bd"/>
</dbReference>
<dbReference type="Pfam" id="PF00126">
    <property type="entry name" value="HTH_1"/>
    <property type="match status" value="1"/>
</dbReference>
<dbReference type="InterPro" id="IPR000847">
    <property type="entry name" value="LysR_HTH_N"/>
</dbReference>
<feature type="domain" description="HTH lysR-type" evidence="5">
    <location>
        <begin position="14"/>
        <end position="71"/>
    </location>
</feature>
<organism evidence="6 7">
    <name type="scientific">Ruegeria meonggei</name>
    <dbReference type="NCBI Taxonomy" id="1446476"/>
    <lineage>
        <taxon>Bacteria</taxon>
        <taxon>Pseudomonadati</taxon>
        <taxon>Pseudomonadota</taxon>
        <taxon>Alphaproteobacteria</taxon>
        <taxon>Rhodobacterales</taxon>
        <taxon>Roseobacteraceae</taxon>
        <taxon>Ruegeria</taxon>
    </lineage>
</organism>
<evidence type="ECO:0000313" key="7">
    <source>
        <dbReference type="Proteomes" id="UP000193778"/>
    </source>
</evidence>
<proteinExistence type="inferred from homology"/>
<protein>
    <submittedName>
        <fullName evidence="6">HTH-type transcriptional regulator SyrM 1</fullName>
    </submittedName>
</protein>
<keyword evidence="4" id="KW-0804">Transcription</keyword>
<keyword evidence="2" id="KW-0805">Transcription regulation</keyword>
<dbReference type="InterPro" id="IPR037402">
    <property type="entry name" value="YidZ_PBP2"/>
</dbReference>
<reference evidence="7" key="1">
    <citation type="submission" date="2017-03" db="EMBL/GenBank/DDBJ databases">
        <authorList>
            <person name="Rodrigo-Torres L."/>
            <person name="Arahal R.D."/>
            <person name="Lucena T."/>
        </authorList>
    </citation>
    <scope>NUCLEOTIDE SEQUENCE [LARGE SCALE GENOMIC DNA]</scope>
    <source>
        <strain evidence="7">CECT 8411</strain>
    </source>
</reference>
<dbReference type="AlphaFoldDB" id="A0A1X6YWP7"/>
<name>A0A1X6YWP7_9RHOB</name>
<dbReference type="Gene3D" id="3.40.190.10">
    <property type="entry name" value="Periplasmic binding protein-like II"/>
    <property type="match status" value="2"/>
</dbReference>
<evidence type="ECO:0000256" key="1">
    <source>
        <dbReference type="ARBA" id="ARBA00009437"/>
    </source>
</evidence>
<sequence>MLIMQKPNDELATMDFRVLRFLRILLQTGSVTRTAELLEISQPAASRILARIRDLTGDPLLIRTQAGYQLTDHALSLQEPVLEAIHATEAVFLPPKFDSAHSSRRFRIAGTDYAAACIIGPLVDRLARVAPNVRVDVSPLVPDSFSAIQDGEIDFVFYAGLKVKGDLIVKKLFTDRYVLLMREGHPLYEHAAQKGFLEPPDITPYRQIEFSYPTVDRLRADTVMRATSNGDPAMLSVPFFTSMPFHVANSDVVAAVPSRLGVQLSSFSSIVSVPFRSGAEFPYYLLWHERGQFNPAIHWFMDEVVKTVTPQDSA</sequence>
<evidence type="ECO:0000313" key="6">
    <source>
        <dbReference type="EMBL" id="SLN33834.1"/>
    </source>
</evidence>
<dbReference type="PROSITE" id="PS50931">
    <property type="entry name" value="HTH_LYSR"/>
    <property type="match status" value="1"/>
</dbReference>
<dbReference type="Gene3D" id="1.10.10.10">
    <property type="entry name" value="Winged helix-like DNA-binding domain superfamily/Winged helix DNA-binding domain"/>
    <property type="match status" value="1"/>
</dbReference>
<dbReference type="CDD" id="cd08417">
    <property type="entry name" value="PBP2_Nitroaromatics_like"/>
    <property type="match status" value="1"/>
</dbReference>
<dbReference type="EMBL" id="FWFP01000003">
    <property type="protein sequence ID" value="SLN33834.1"/>
    <property type="molecule type" value="Genomic_DNA"/>
</dbReference>
<evidence type="ECO:0000259" key="5">
    <source>
        <dbReference type="PROSITE" id="PS50931"/>
    </source>
</evidence>
<keyword evidence="3" id="KW-0238">DNA-binding</keyword>
<dbReference type="Pfam" id="PF03466">
    <property type="entry name" value="LysR_substrate"/>
    <property type="match status" value="1"/>
</dbReference>
<dbReference type="InterPro" id="IPR036390">
    <property type="entry name" value="WH_DNA-bd_sf"/>
</dbReference>
<dbReference type="Proteomes" id="UP000193778">
    <property type="component" value="Unassembled WGS sequence"/>
</dbReference>